<accession>A0A059PYA6</accession>
<protein>
    <recommendedName>
        <fullName evidence="2">dATP/dGTP diphosphohydrolase N-terminal domain-containing protein</fullName>
    </recommendedName>
</protein>
<dbReference type="KEGG" id="vg:19686311"/>
<feature type="region of interest" description="Disordered" evidence="1">
    <location>
        <begin position="1"/>
        <end position="24"/>
    </location>
</feature>
<evidence type="ECO:0000259" key="2">
    <source>
        <dbReference type="Pfam" id="PF18909"/>
    </source>
</evidence>
<evidence type="ECO:0000313" key="4">
    <source>
        <dbReference type="Proteomes" id="UP000027000"/>
    </source>
</evidence>
<gene>
    <name evidence="3" type="ORF">A4L_20</name>
</gene>
<evidence type="ECO:0000313" key="3">
    <source>
        <dbReference type="EMBL" id="AGR48547.1"/>
    </source>
</evidence>
<dbReference type="RefSeq" id="YP_009042790.1">
    <property type="nucleotide sequence ID" value="NC_024358.1"/>
</dbReference>
<dbReference type="Pfam" id="PF18909">
    <property type="entry name" value="dGTP_diPhyd_N"/>
    <property type="match status" value="1"/>
</dbReference>
<keyword evidence="4" id="KW-1185">Reference proteome</keyword>
<dbReference type="GeneID" id="19686311"/>
<organism evidence="3 4">
    <name type="scientific">Anabaena phage A-4L</name>
    <dbReference type="NCBI Taxonomy" id="1357732"/>
    <lineage>
        <taxon>Viruses</taxon>
        <taxon>Duplodnaviria</taxon>
        <taxon>Heunggongvirae</taxon>
        <taxon>Uroviricota</taxon>
        <taxon>Caudoviricetes</taxon>
        <taxon>Saffermanviridae</taxon>
        <taxon>Kozyakovvirus</taxon>
        <taxon>Kozyakovvirus A4L</taxon>
    </lineage>
</organism>
<evidence type="ECO:0000256" key="1">
    <source>
        <dbReference type="SAM" id="MobiDB-lite"/>
    </source>
</evidence>
<dbReference type="InterPro" id="IPR044038">
    <property type="entry name" value="dATP/dGTP_diPOhydrolase_N"/>
</dbReference>
<feature type="compositionally biased region" description="Basic and acidic residues" evidence="1">
    <location>
        <begin position="1"/>
        <end position="10"/>
    </location>
</feature>
<proteinExistence type="predicted"/>
<name>A0A059PYA6_9CAUD</name>
<dbReference type="Proteomes" id="UP000027000">
    <property type="component" value="Segment"/>
</dbReference>
<sequence>MYEFTTEEKVTNAAGGSQSKPMGRADLLPPKALMEIAKVLEQGAIKYGEYNWKHIEVTDHINHAMIHILAHNAGDTAEEHLTHATTRLLFALELIAER</sequence>
<dbReference type="EMBL" id="KF356198">
    <property type="protein sequence ID" value="AGR48547.1"/>
    <property type="molecule type" value="Genomic_DNA"/>
</dbReference>
<dbReference type="OrthoDB" id="10560at10239"/>
<feature type="domain" description="dATP/dGTP diphosphohydrolase N-terminal" evidence="2">
    <location>
        <begin position="13"/>
        <end position="96"/>
    </location>
</feature>
<reference evidence="3 4" key="1">
    <citation type="journal article" date="2015" name="Virus Res.">
        <title>Unraveling the genome structure of cyanobacterial podovirus A-4L with long direct terminal repeats.</title>
        <authorList>
            <person name="Ou T."/>
            <person name="Liao X.Y."/>
            <person name="Gao X.C."/>
            <person name="Xu X.D."/>
            <person name="Zhang Q.Y."/>
        </authorList>
    </citation>
    <scope>NUCLEOTIDE SEQUENCE [LARGE SCALE GENOMIC DNA]</scope>
</reference>